<dbReference type="OrthoDB" id="6076990at2759"/>
<dbReference type="EMBL" id="QDEB01102323">
    <property type="protein sequence ID" value="RZC31807.1"/>
    <property type="molecule type" value="Genomic_DNA"/>
</dbReference>
<dbReference type="Proteomes" id="UP000292052">
    <property type="component" value="Unassembled WGS sequence"/>
</dbReference>
<gene>
    <name evidence="2" type="ORF">BDFB_009620</name>
</gene>
<proteinExistence type="predicted"/>
<dbReference type="AlphaFoldDB" id="A0A482VH31"/>
<accession>A0A482VH31</accession>
<feature type="region of interest" description="Disordered" evidence="1">
    <location>
        <begin position="27"/>
        <end position="51"/>
    </location>
</feature>
<dbReference type="STRING" id="1661398.A0A482VH31"/>
<feature type="non-terminal residue" evidence="2">
    <location>
        <position position="584"/>
    </location>
</feature>
<name>A0A482VH31_ASBVE</name>
<reference evidence="2 3" key="1">
    <citation type="submission" date="2017-03" db="EMBL/GenBank/DDBJ databases">
        <title>Genome of the blue death feigning beetle - Asbolus verrucosus.</title>
        <authorList>
            <person name="Rider S.D."/>
        </authorList>
    </citation>
    <scope>NUCLEOTIDE SEQUENCE [LARGE SCALE GENOMIC DNA]</scope>
    <source>
        <strain evidence="2">Butters</strain>
        <tissue evidence="2">Head and leg muscle</tissue>
    </source>
</reference>
<evidence type="ECO:0000313" key="2">
    <source>
        <dbReference type="EMBL" id="RZC31807.1"/>
    </source>
</evidence>
<organism evidence="2 3">
    <name type="scientific">Asbolus verrucosus</name>
    <name type="common">Desert ironclad beetle</name>
    <dbReference type="NCBI Taxonomy" id="1661398"/>
    <lineage>
        <taxon>Eukaryota</taxon>
        <taxon>Metazoa</taxon>
        <taxon>Ecdysozoa</taxon>
        <taxon>Arthropoda</taxon>
        <taxon>Hexapoda</taxon>
        <taxon>Insecta</taxon>
        <taxon>Pterygota</taxon>
        <taxon>Neoptera</taxon>
        <taxon>Endopterygota</taxon>
        <taxon>Coleoptera</taxon>
        <taxon>Polyphaga</taxon>
        <taxon>Cucujiformia</taxon>
        <taxon>Tenebrionidae</taxon>
        <taxon>Pimeliinae</taxon>
        <taxon>Asbolus</taxon>
    </lineage>
</organism>
<feature type="non-terminal residue" evidence="2">
    <location>
        <position position="1"/>
    </location>
</feature>
<protein>
    <submittedName>
        <fullName evidence="2">Uncharacterized protein</fullName>
    </submittedName>
</protein>
<keyword evidence="3" id="KW-1185">Reference proteome</keyword>
<evidence type="ECO:0000313" key="3">
    <source>
        <dbReference type="Proteomes" id="UP000292052"/>
    </source>
</evidence>
<sequence length="584" mass="66819">SSGKVQYLKTQVRSGQLFQLRAVFQHKDRPDGGGAGKNSTRSSRISRSARDKDLSNRYAQLVSQNNQELYVPLTAKGEFYEIHSSMKARLCFPGMLDKTGPLALDKDCLYRITHLLRRVALPVKVKLITGPLPPGLPKDFTDTFILENKFQEPLMVTCTLPPPNQDTIHHQISCINLNSNLKIAKSTLGFDSENRLFKSQRLQAALAFCHKNVESWYREVRIAPDFQQEEHCPECRRLISVCEGNCKKTREDFDKQIITKEVLEKFPKPKKWYKHFKLLGKSDEGPQFNDLKDPMDGMEKGKSIERYKDMSKLIEEKFGRKSYNPVKKSASFMFSTKRIDLEETSHQVRNNPALLKCQSLDTQLYSIAETKNSQGRSSMRSYDFQMCILDDDSGLLAPKSNTQIDFDEIKPVHEAVKLKKTKPDLIPTLPKPDHDHSYITERLCNEFHVKTKVQKNKNNKEVIRHSGRYHQKSALSVYEPHKTTKSVIVQVHEVKNDGFINVDEIPYSHVADEVCQKPAGRKNSDENIYAEICESSPCTSCDNSKLCECKRTKKETEYCYVKLGSNGDSVTQSDSDEAIYNTLR</sequence>
<comment type="caution">
    <text evidence="2">The sequence shown here is derived from an EMBL/GenBank/DDBJ whole genome shotgun (WGS) entry which is preliminary data.</text>
</comment>
<evidence type="ECO:0000256" key="1">
    <source>
        <dbReference type="SAM" id="MobiDB-lite"/>
    </source>
</evidence>